<dbReference type="RefSeq" id="WP_169675682.1">
    <property type="nucleotide sequence ID" value="NZ_JABBHF010000010.1"/>
</dbReference>
<sequence>MQRLDKNQLTNLLQFKNEDIISRFTDMYKIEAEEINDIFTETLKFLYISQVPGVFIPDDLLIIDKMWHNMILFTPEYHAFSKAYFNTPYFHHVPASKKEKEDRMISAKKDSKKAKEDYLQKLEFLIIRNLRLFRSRNR</sequence>
<evidence type="ECO:0000313" key="2">
    <source>
        <dbReference type="Proteomes" id="UP000746690"/>
    </source>
</evidence>
<proteinExistence type="predicted"/>
<dbReference type="EMBL" id="JABBHF010000010">
    <property type="protein sequence ID" value="NMH89059.1"/>
    <property type="molecule type" value="Genomic_DNA"/>
</dbReference>
<keyword evidence="2" id="KW-1185">Reference proteome</keyword>
<reference evidence="1 2" key="1">
    <citation type="submission" date="2020-04" db="EMBL/GenBank/DDBJ databases">
        <title>A Flavivirga sp. nov.</title>
        <authorList>
            <person name="Sun X."/>
        </authorList>
    </citation>
    <scope>NUCLEOTIDE SEQUENCE [LARGE SCALE GENOMIC DNA]</scope>
    <source>
        <strain evidence="1 2">Y03</strain>
    </source>
</reference>
<gene>
    <name evidence="1" type="ORF">HHX25_16220</name>
</gene>
<accession>A0ABX1S3P5</accession>
<evidence type="ECO:0000313" key="1">
    <source>
        <dbReference type="EMBL" id="NMH89059.1"/>
    </source>
</evidence>
<dbReference type="Proteomes" id="UP000746690">
    <property type="component" value="Unassembled WGS sequence"/>
</dbReference>
<protein>
    <submittedName>
        <fullName evidence="1">Uncharacterized protein</fullName>
    </submittedName>
</protein>
<comment type="caution">
    <text evidence="1">The sequence shown here is derived from an EMBL/GenBank/DDBJ whole genome shotgun (WGS) entry which is preliminary data.</text>
</comment>
<organism evidence="1 2">
    <name type="scientific">Flavivirga algicola</name>
    <dbReference type="NCBI Taxonomy" id="2729136"/>
    <lineage>
        <taxon>Bacteria</taxon>
        <taxon>Pseudomonadati</taxon>
        <taxon>Bacteroidota</taxon>
        <taxon>Flavobacteriia</taxon>
        <taxon>Flavobacteriales</taxon>
        <taxon>Flavobacteriaceae</taxon>
        <taxon>Flavivirga</taxon>
    </lineage>
</organism>
<name>A0ABX1S3P5_9FLAO</name>